<dbReference type="PANTHER" id="PTHR45765">
    <property type="entry name" value="METHIONINE--TRNA LIGASE"/>
    <property type="match status" value="1"/>
</dbReference>
<dbReference type="Pfam" id="PF09334">
    <property type="entry name" value="tRNA-synt_1g"/>
    <property type="match status" value="1"/>
</dbReference>
<keyword evidence="8 16" id="KW-0479">Metal-binding</keyword>
<evidence type="ECO:0000256" key="3">
    <source>
        <dbReference type="ARBA" id="ARBA00008258"/>
    </source>
</evidence>
<evidence type="ECO:0000256" key="8">
    <source>
        <dbReference type="ARBA" id="ARBA00022723"/>
    </source>
</evidence>
<dbReference type="EC" id="6.1.1.10" evidence="16"/>
<comment type="subunit">
    <text evidence="4 16">Homodimer.</text>
</comment>
<dbReference type="HAMAP" id="MF_00098">
    <property type="entry name" value="Met_tRNA_synth_type1"/>
    <property type="match status" value="1"/>
</dbReference>
<evidence type="ECO:0000256" key="16">
    <source>
        <dbReference type="HAMAP-Rule" id="MF_00098"/>
    </source>
</evidence>
<keyword evidence="6 16" id="KW-0820">tRNA-binding</keyword>
<evidence type="ECO:0000256" key="1">
    <source>
        <dbReference type="ARBA" id="ARBA00003314"/>
    </source>
</evidence>
<dbReference type="Pfam" id="PF19303">
    <property type="entry name" value="Anticodon_3"/>
    <property type="match status" value="1"/>
</dbReference>
<keyword evidence="13 16" id="KW-0648">Protein biosynthesis</keyword>
<dbReference type="FunFam" id="2.40.50.140:FF:000042">
    <property type="entry name" value="Methionine--tRNA ligase"/>
    <property type="match status" value="1"/>
</dbReference>
<dbReference type="GO" id="GO:0005829">
    <property type="term" value="C:cytosol"/>
    <property type="evidence" value="ECO:0007669"/>
    <property type="project" value="TreeGrafter"/>
</dbReference>
<dbReference type="InterPro" id="IPR041872">
    <property type="entry name" value="Anticodon_Met"/>
</dbReference>
<evidence type="ECO:0000256" key="5">
    <source>
        <dbReference type="ARBA" id="ARBA00022490"/>
    </source>
</evidence>
<evidence type="ECO:0000313" key="18">
    <source>
        <dbReference type="EMBL" id="CCO94270.1"/>
    </source>
</evidence>
<sequence>MTQVAKKILVTCALPYANGSIHLGHMLEHIQADIWVRYQRMRGHQVYFICADDAHGTPIMLKAQQIGIAPEQMIADMSQEHQTDFAGFDISYDNYHSTHSEENRELSELIYTRLKENGFIKNRTISQLYDAEKGMFLPDRFVKGTCPNCKSPDQYGDNCEVCSATYSPTELIEPKSVVSGATPVLRDSEHFFFDLPEFSAMLQAWTRSGALQEQVANKMQEWFESGLQQWDISRDAPYFGFEIPNAPGKYFYVWLDAPIGYMGSFKNLCDRRGDIDFDAFWQQDSDAELYHFIGKDIVYFHSLFWPAMLEGSQFRKPTNLFVHGYVTVNGAKMSKSRGTFIKASTWLQHLDADSLRYYYAAKLSSRIDDIDLNLEDFVQRVNADIVNKVVNLASRNAGFINKRFAGQLSAELADPALYQTFVDASDSIARAWASREFSRAVREIMALADAANRYVDEQAPWVVAKQEGRDADLQAICSMGINLFRVLMTWLKPVMPSLAERAEAFLNQQLSWEGIEQPLLNHNIAAFKALYSRIEMDKVKALIAASKDDAAAAKPAVTGPLADDPLQETISFDDFAKVDLRIALIENAELVEGSDKLLRLTLDIGGEKRNVFSGIRAAYSDPALLVGRLTVMVANLAPRKMRFGLSEGMVMAAGPGGKDIFLLSPDSGAQPGQQVK</sequence>
<dbReference type="InterPro" id="IPR012340">
    <property type="entry name" value="NA-bd_OB-fold"/>
</dbReference>
<dbReference type="Proteomes" id="UP000013111">
    <property type="component" value="Unassembled WGS sequence"/>
</dbReference>
<dbReference type="Gene3D" id="3.40.50.620">
    <property type="entry name" value="HUPs"/>
    <property type="match status" value="1"/>
</dbReference>
<dbReference type="InterPro" id="IPR033911">
    <property type="entry name" value="MetRS_core"/>
</dbReference>
<dbReference type="InterPro" id="IPR014758">
    <property type="entry name" value="Met-tRNA_synth"/>
</dbReference>
<gene>
    <name evidence="16 18" type="primary">metG</name>
    <name evidence="18" type="ORF">BN437_2351</name>
</gene>
<reference evidence="18 19" key="1">
    <citation type="submission" date="2012-11" db="EMBL/GenBank/DDBJ databases">
        <authorList>
            <person name="Linke B."/>
        </authorList>
    </citation>
    <scope>NUCLEOTIDE SEQUENCE [LARGE SCALE GENOMIC DNA]</scope>
    <source>
        <strain evidence="19">CFBP 1232</strain>
    </source>
</reference>
<dbReference type="Gene3D" id="2.20.28.20">
    <property type="entry name" value="Methionyl-tRNA synthetase, Zn-domain"/>
    <property type="match status" value="1"/>
</dbReference>
<comment type="similarity">
    <text evidence="3 16">Belongs to the class-I aminoacyl-tRNA synthetase family. MetG type 1 subfamily.</text>
</comment>
<feature type="domain" description="TRNA-binding" evidence="17">
    <location>
        <begin position="574"/>
        <end position="676"/>
    </location>
</feature>
<dbReference type="NCBIfam" id="TIGR00399">
    <property type="entry name" value="metG_C_term"/>
    <property type="match status" value="1"/>
</dbReference>
<feature type="binding site" evidence="16">
    <location>
        <position position="335"/>
    </location>
    <ligand>
        <name>ATP</name>
        <dbReference type="ChEBI" id="CHEBI:30616"/>
    </ligand>
</feature>
<dbReference type="GO" id="GO:0004825">
    <property type="term" value="F:methionine-tRNA ligase activity"/>
    <property type="evidence" value="ECO:0007669"/>
    <property type="project" value="UniProtKB-UniRule"/>
</dbReference>
<dbReference type="GO" id="GO:0005524">
    <property type="term" value="F:ATP binding"/>
    <property type="evidence" value="ECO:0007669"/>
    <property type="project" value="UniProtKB-UniRule"/>
</dbReference>
<evidence type="ECO:0000256" key="9">
    <source>
        <dbReference type="ARBA" id="ARBA00022741"/>
    </source>
</evidence>
<keyword evidence="10 16" id="KW-0862">Zinc</keyword>
<evidence type="ECO:0000256" key="13">
    <source>
        <dbReference type="ARBA" id="ARBA00022917"/>
    </source>
</evidence>
<evidence type="ECO:0000256" key="2">
    <source>
        <dbReference type="ARBA" id="ARBA00004496"/>
    </source>
</evidence>
<evidence type="ECO:0000259" key="17">
    <source>
        <dbReference type="PROSITE" id="PS50886"/>
    </source>
</evidence>
<dbReference type="CDD" id="cd07957">
    <property type="entry name" value="Anticodon_Ia_Met"/>
    <property type="match status" value="1"/>
</dbReference>
<dbReference type="SUPFAM" id="SSF50249">
    <property type="entry name" value="Nucleic acid-binding proteins"/>
    <property type="match status" value="1"/>
</dbReference>
<comment type="catalytic activity">
    <reaction evidence="15 16">
        <text>tRNA(Met) + L-methionine + ATP = L-methionyl-tRNA(Met) + AMP + diphosphate</text>
        <dbReference type="Rhea" id="RHEA:13481"/>
        <dbReference type="Rhea" id="RHEA-COMP:9667"/>
        <dbReference type="Rhea" id="RHEA-COMP:9698"/>
        <dbReference type="ChEBI" id="CHEBI:30616"/>
        <dbReference type="ChEBI" id="CHEBI:33019"/>
        <dbReference type="ChEBI" id="CHEBI:57844"/>
        <dbReference type="ChEBI" id="CHEBI:78442"/>
        <dbReference type="ChEBI" id="CHEBI:78530"/>
        <dbReference type="ChEBI" id="CHEBI:456215"/>
        <dbReference type="EC" id="6.1.1.10"/>
    </reaction>
</comment>
<dbReference type="InterPro" id="IPR001412">
    <property type="entry name" value="aa-tRNA-synth_I_CS"/>
</dbReference>
<evidence type="ECO:0000256" key="6">
    <source>
        <dbReference type="ARBA" id="ARBA00022555"/>
    </source>
</evidence>
<dbReference type="NCBIfam" id="NF001100">
    <property type="entry name" value="PRK00133.1"/>
    <property type="match status" value="1"/>
</dbReference>
<keyword evidence="14 16" id="KW-0030">Aminoacyl-tRNA synthetase</keyword>
<evidence type="ECO:0000256" key="12">
    <source>
        <dbReference type="ARBA" id="ARBA00022884"/>
    </source>
</evidence>
<dbReference type="SUPFAM" id="SSF52374">
    <property type="entry name" value="Nucleotidylyl transferase"/>
    <property type="match status" value="1"/>
</dbReference>
<reference evidence="18 19" key="2">
    <citation type="submission" date="2013-04" db="EMBL/GenBank/DDBJ databases">
        <title>Comparative genomics of 12 strains of Erwinia amylovora identifies a pan-genome with a large conserved core and provides insights into host specificity.</title>
        <authorList>
            <person name="Mann R.A."/>
            <person name="Smits T.H.M."/>
            <person name="Buehlmann A."/>
            <person name="Blom J."/>
            <person name="Goesmann A."/>
            <person name="Frey J.E."/>
            <person name="Plummer K.M."/>
            <person name="Beer S.V."/>
            <person name="Luck J."/>
            <person name="Duffy B."/>
            <person name="Rodoni B."/>
        </authorList>
    </citation>
    <scope>NUCLEOTIDE SEQUENCE [LARGE SCALE GENOMIC DNA]</scope>
    <source>
        <strain evidence="19">CFBP 1232</strain>
    </source>
</reference>
<dbReference type="Gene3D" id="2.40.50.140">
    <property type="entry name" value="Nucleic acid-binding proteins"/>
    <property type="match status" value="1"/>
</dbReference>
<evidence type="ECO:0000256" key="7">
    <source>
        <dbReference type="ARBA" id="ARBA00022598"/>
    </source>
</evidence>
<feature type="binding site" evidence="16">
    <location>
        <position position="162"/>
    </location>
    <ligand>
        <name>Zn(2+)</name>
        <dbReference type="ChEBI" id="CHEBI:29105"/>
    </ligand>
</feature>
<dbReference type="PROSITE" id="PS00178">
    <property type="entry name" value="AA_TRNA_LIGASE_I"/>
    <property type="match status" value="1"/>
</dbReference>
<dbReference type="InterPro" id="IPR009080">
    <property type="entry name" value="tRNAsynth_Ia_anticodon-bd"/>
</dbReference>
<evidence type="ECO:0000256" key="15">
    <source>
        <dbReference type="ARBA" id="ARBA00047364"/>
    </source>
</evidence>
<evidence type="ECO:0000256" key="14">
    <source>
        <dbReference type="ARBA" id="ARBA00023146"/>
    </source>
</evidence>
<feature type="binding site" evidence="16">
    <location>
        <position position="146"/>
    </location>
    <ligand>
        <name>Zn(2+)</name>
        <dbReference type="ChEBI" id="CHEBI:29105"/>
    </ligand>
</feature>
<comment type="subcellular location">
    <subcellularLocation>
        <location evidence="2 16">Cytoplasm</location>
    </subcellularLocation>
</comment>
<feature type="short sequence motif" description="'KMSKS' region" evidence="16">
    <location>
        <begin position="332"/>
        <end position="336"/>
    </location>
</feature>
<dbReference type="CDD" id="cd02800">
    <property type="entry name" value="tRNA_bind_EcMetRS_like"/>
    <property type="match status" value="1"/>
</dbReference>
<dbReference type="PROSITE" id="PS50886">
    <property type="entry name" value="TRBD"/>
    <property type="match status" value="1"/>
</dbReference>
<comment type="caution">
    <text evidence="18">The sequence shown here is derived from an EMBL/GenBank/DDBJ whole genome shotgun (WGS) entry which is preliminary data.</text>
</comment>
<dbReference type="AlphaFoldDB" id="A0A831A3G1"/>
<comment type="cofactor">
    <cofactor evidence="16">
        <name>Zn(2+)</name>
        <dbReference type="ChEBI" id="CHEBI:29105"/>
    </cofactor>
    <text evidence="16">Binds 1 zinc ion per subunit.</text>
</comment>
<dbReference type="SUPFAM" id="SSF57770">
    <property type="entry name" value="Methionyl-tRNA synthetase (MetRS), Zn-domain"/>
    <property type="match status" value="1"/>
</dbReference>
<proteinExistence type="inferred from homology"/>
<dbReference type="InterPro" id="IPR023458">
    <property type="entry name" value="Met-tRNA_ligase_1"/>
</dbReference>
<dbReference type="FunFam" id="2.20.28.20:FF:000001">
    <property type="entry name" value="Methionine--tRNA ligase"/>
    <property type="match status" value="1"/>
</dbReference>
<dbReference type="PRINTS" id="PR01041">
    <property type="entry name" value="TRNASYNTHMET"/>
</dbReference>
<evidence type="ECO:0000313" key="19">
    <source>
        <dbReference type="Proteomes" id="UP000013111"/>
    </source>
</evidence>
<dbReference type="InterPro" id="IPR014729">
    <property type="entry name" value="Rossmann-like_a/b/a_fold"/>
</dbReference>
<evidence type="ECO:0000256" key="11">
    <source>
        <dbReference type="ARBA" id="ARBA00022840"/>
    </source>
</evidence>
<keyword evidence="11 16" id="KW-0067">ATP-binding</keyword>
<dbReference type="FunFam" id="1.10.730.10:FF:000005">
    <property type="entry name" value="Methionine--tRNA ligase"/>
    <property type="match status" value="1"/>
</dbReference>
<dbReference type="InterPro" id="IPR015413">
    <property type="entry name" value="Methionyl/Leucyl_tRNA_Synth"/>
</dbReference>
<keyword evidence="7 16" id="KW-0436">Ligase</keyword>
<dbReference type="PANTHER" id="PTHR45765:SF1">
    <property type="entry name" value="METHIONINE--TRNA LIGASE, CYTOPLASMIC"/>
    <property type="match status" value="1"/>
</dbReference>
<organism evidence="18 19">
    <name type="scientific">Erwinia amylovora NBRC 12687 = CFBP 1232</name>
    <dbReference type="NCBI Taxonomy" id="1219359"/>
    <lineage>
        <taxon>Bacteria</taxon>
        <taxon>Pseudomonadati</taxon>
        <taxon>Pseudomonadota</taxon>
        <taxon>Gammaproteobacteria</taxon>
        <taxon>Enterobacterales</taxon>
        <taxon>Erwiniaceae</taxon>
        <taxon>Erwinia</taxon>
    </lineage>
</organism>
<dbReference type="InterPro" id="IPR004495">
    <property type="entry name" value="Met-tRNA-synth_bsu_C"/>
</dbReference>
<dbReference type="InterPro" id="IPR002547">
    <property type="entry name" value="tRNA-bd_dom"/>
</dbReference>
<dbReference type="GO" id="GO:0000049">
    <property type="term" value="F:tRNA binding"/>
    <property type="evidence" value="ECO:0007669"/>
    <property type="project" value="UniProtKB-UniRule"/>
</dbReference>
<protein>
    <recommendedName>
        <fullName evidence="16">Methionine--tRNA ligase</fullName>
        <ecNumber evidence="16">6.1.1.10</ecNumber>
    </recommendedName>
    <alternativeName>
        <fullName evidence="16">Methionyl-tRNA synthetase</fullName>
        <shortName evidence="16">MetRS</shortName>
    </alternativeName>
</protein>
<evidence type="ECO:0000256" key="10">
    <source>
        <dbReference type="ARBA" id="ARBA00022833"/>
    </source>
</evidence>
<keyword evidence="9 16" id="KW-0547">Nucleotide-binding</keyword>
<feature type="short sequence motif" description="'HIGH' region" evidence="16">
    <location>
        <begin position="15"/>
        <end position="25"/>
    </location>
</feature>
<dbReference type="Gene3D" id="1.10.730.10">
    <property type="entry name" value="Isoleucyl-tRNA Synthetase, Domain 1"/>
    <property type="match status" value="1"/>
</dbReference>
<dbReference type="SUPFAM" id="SSF47323">
    <property type="entry name" value="Anticodon-binding domain of a subclass of class I aminoacyl-tRNA synthetases"/>
    <property type="match status" value="1"/>
</dbReference>
<keyword evidence="12 16" id="KW-0694">RNA-binding</keyword>
<dbReference type="EMBL" id="CAPB01000023">
    <property type="protein sequence ID" value="CCO94270.1"/>
    <property type="molecule type" value="Genomic_DNA"/>
</dbReference>
<keyword evidence="5 16" id="KW-0963">Cytoplasm</keyword>
<dbReference type="GO" id="GO:0006431">
    <property type="term" value="P:methionyl-tRNA aminoacylation"/>
    <property type="evidence" value="ECO:0007669"/>
    <property type="project" value="UniProtKB-UniRule"/>
</dbReference>
<evidence type="ECO:0000256" key="4">
    <source>
        <dbReference type="ARBA" id="ARBA00011738"/>
    </source>
</evidence>
<dbReference type="InterPro" id="IPR029038">
    <property type="entry name" value="MetRS_Zn"/>
</dbReference>
<dbReference type="Pfam" id="PF01588">
    <property type="entry name" value="tRNA_bind"/>
    <property type="match status" value="1"/>
</dbReference>
<feature type="binding site" evidence="16">
    <location>
        <position position="159"/>
    </location>
    <ligand>
        <name>Zn(2+)</name>
        <dbReference type="ChEBI" id="CHEBI:29105"/>
    </ligand>
</feature>
<dbReference type="GO" id="GO:0046872">
    <property type="term" value="F:metal ion binding"/>
    <property type="evidence" value="ECO:0007669"/>
    <property type="project" value="UniProtKB-KW"/>
</dbReference>
<comment type="function">
    <text evidence="1 16">Is required not only for elongation of protein synthesis but also for the initiation of all mRNA translation through initiator tRNA(fMet) aminoacylation.</text>
</comment>
<feature type="binding site" evidence="16">
    <location>
        <position position="149"/>
    </location>
    <ligand>
        <name>Zn(2+)</name>
        <dbReference type="ChEBI" id="CHEBI:29105"/>
    </ligand>
</feature>
<name>A0A831A3G1_ERWAM</name>
<dbReference type="CDD" id="cd00814">
    <property type="entry name" value="MetRS_core"/>
    <property type="match status" value="1"/>
</dbReference>
<accession>A0A831A3G1</accession>
<dbReference type="NCBIfam" id="TIGR00398">
    <property type="entry name" value="metG"/>
    <property type="match status" value="1"/>
</dbReference>